<feature type="non-terminal residue" evidence="1">
    <location>
        <position position="196"/>
    </location>
</feature>
<dbReference type="EMBL" id="AJWY01007217">
    <property type="protein sequence ID" value="EKC64660.1"/>
    <property type="molecule type" value="Genomic_DNA"/>
</dbReference>
<organism evidence="1">
    <name type="scientific">human gut metagenome</name>
    <dbReference type="NCBI Taxonomy" id="408170"/>
    <lineage>
        <taxon>unclassified sequences</taxon>
        <taxon>metagenomes</taxon>
        <taxon>organismal metagenomes</taxon>
    </lineage>
</organism>
<dbReference type="AlphaFoldDB" id="K1TDY6"/>
<proteinExistence type="predicted"/>
<accession>K1TDY6</accession>
<reference evidence="1" key="1">
    <citation type="journal article" date="2013" name="Environ. Microbiol.">
        <title>Microbiota from the distal guts of lean and obese adolescents exhibit partial functional redundancy besides clear differences in community structure.</title>
        <authorList>
            <person name="Ferrer M."/>
            <person name="Ruiz A."/>
            <person name="Lanza F."/>
            <person name="Haange S.B."/>
            <person name="Oberbach A."/>
            <person name="Till H."/>
            <person name="Bargiela R."/>
            <person name="Campoy C."/>
            <person name="Segura M.T."/>
            <person name="Richter M."/>
            <person name="von Bergen M."/>
            <person name="Seifert J."/>
            <person name="Suarez A."/>
        </authorList>
    </citation>
    <scope>NUCLEOTIDE SEQUENCE</scope>
</reference>
<sequence length="196" mass="21430">YDAEGKLGPLQYKEFHTEAAGTDYDTSLTVDIALKTASFTSATFSVKRNGFEKAYYNFITKADFDRKYGGNADTYVQRELIGKESGYPITLYSDNDINGSRLAYDTQYVLIALPEADNEDRYGVPTVVEFETLGYEATGSATATIAVNSITDNYGVSFYASVTVTPGADCAGYYYAMIEKTAYDAAANLGETICKQ</sequence>
<feature type="non-terminal residue" evidence="1">
    <location>
        <position position="1"/>
    </location>
</feature>
<name>K1TDY6_9ZZZZ</name>
<protein>
    <submittedName>
        <fullName evidence="1">Uncharacterized protein</fullName>
    </submittedName>
</protein>
<comment type="caution">
    <text evidence="1">The sequence shown here is derived from an EMBL/GenBank/DDBJ whole genome shotgun (WGS) entry which is preliminary data.</text>
</comment>
<gene>
    <name evidence="1" type="ORF">LEA_10728</name>
</gene>
<evidence type="ECO:0000313" key="1">
    <source>
        <dbReference type="EMBL" id="EKC64660.1"/>
    </source>
</evidence>